<organism evidence="4 5">
    <name type="scientific">Collybiopsis confluens</name>
    <dbReference type="NCBI Taxonomy" id="2823264"/>
    <lineage>
        <taxon>Eukaryota</taxon>
        <taxon>Fungi</taxon>
        <taxon>Dikarya</taxon>
        <taxon>Basidiomycota</taxon>
        <taxon>Agaricomycotina</taxon>
        <taxon>Agaricomycetes</taxon>
        <taxon>Agaricomycetidae</taxon>
        <taxon>Agaricales</taxon>
        <taxon>Marasmiineae</taxon>
        <taxon>Omphalotaceae</taxon>
        <taxon>Collybiopsis</taxon>
    </lineage>
</organism>
<proteinExistence type="predicted"/>
<dbReference type="InterPro" id="IPR027414">
    <property type="entry name" value="GH95_N_dom"/>
</dbReference>
<dbReference type="InterPro" id="IPR054363">
    <property type="entry name" value="GH95_cat"/>
</dbReference>
<name>A0A8H5MA71_9AGAR</name>
<evidence type="ECO:0000259" key="3">
    <source>
        <dbReference type="Pfam" id="PF22124"/>
    </source>
</evidence>
<dbReference type="OrthoDB" id="2848340at2759"/>
<dbReference type="Pfam" id="PF22124">
    <property type="entry name" value="Glyco_hydro_95_cat"/>
    <property type="match status" value="1"/>
</dbReference>
<dbReference type="Proteomes" id="UP000518752">
    <property type="component" value="Unassembled WGS sequence"/>
</dbReference>
<feature type="chain" id="PRO_5035003095" description="Glycosyl hydrolase family 95 N-terminal domain-containing protein" evidence="1">
    <location>
        <begin position="22"/>
        <end position="540"/>
    </location>
</feature>
<dbReference type="PANTHER" id="PTHR31084:SF0">
    <property type="entry name" value="ALPHA-L-FUCOSIDASE 2"/>
    <property type="match status" value="1"/>
</dbReference>
<dbReference type="EMBL" id="JAACJN010000035">
    <property type="protein sequence ID" value="KAF5386482.1"/>
    <property type="molecule type" value="Genomic_DNA"/>
</dbReference>
<dbReference type="Gene3D" id="2.70.98.50">
    <property type="entry name" value="putative glycoside hydrolase family protein from bacillus halodurans"/>
    <property type="match status" value="1"/>
</dbReference>
<feature type="signal peptide" evidence="1">
    <location>
        <begin position="1"/>
        <end position="21"/>
    </location>
</feature>
<accession>A0A8H5MA71</accession>
<protein>
    <recommendedName>
        <fullName evidence="6">Glycosyl hydrolase family 95 N-terminal domain-containing protein</fullName>
    </recommendedName>
</protein>
<dbReference type="AlphaFoldDB" id="A0A8H5MA71"/>
<feature type="domain" description="Glycosyl hydrolase family 95 catalytic" evidence="3">
    <location>
        <begin position="285"/>
        <end position="531"/>
    </location>
</feature>
<gene>
    <name evidence="4" type="ORF">D9757_005898</name>
</gene>
<sequence>MLTGKHLRCIFFLSLALAAQAATTMWFNSTNVIPLGNGRLGAQMLGQIPDEVVILNEDRIWSGSLNDPNNKNCAVSLPAFREFVWQDDLYHAQATADAECMATPLSQQMYQTAGNLSIVTPHTGVITSYNHSLDMATAVSTTTYVYEGVQYTRTAFASHPDNVVVIQMSANSTGSIAFNASFVTPMSIPTFSANGENLTMTGQGTGMFGLQGSINFVVTAEFTATGTNAQVKANSNGHPSVLISNADEAVIVLAIDTNYVRYDDISADPNEKVVQTLANVRGKTFDDMLQTHVEDHSSLFGRVDISLGVPSTATFLPTNLRIKFPQGADADQDIFALYAQYGRYLGIASSRNTEASNLQGIWNSVLSPAWGSKHTVNINQQMNSWFAEPLNVAETLDPLWTMISEVAERGVATAQETYNISRGWVGHHNTGIWRDSSPIDAAFYGFWPLAPAWLLQHMYEHYAFNPDPESSFLKNTAYPLMKSLSEFYMDFLVEAPLDVEPNGYIVSNPSMSPEHGIGNYNDTNVSLTYGKRTSPLLTFN</sequence>
<dbReference type="SUPFAM" id="SSF48208">
    <property type="entry name" value="Six-hairpin glycosidases"/>
    <property type="match status" value="1"/>
</dbReference>
<evidence type="ECO:0000259" key="2">
    <source>
        <dbReference type="Pfam" id="PF14498"/>
    </source>
</evidence>
<keyword evidence="1" id="KW-0732">Signal</keyword>
<evidence type="ECO:0000313" key="4">
    <source>
        <dbReference type="EMBL" id="KAF5386482.1"/>
    </source>
</evidence>
<dbReference type="InterPro" id="IPR008928">
    <property type="entry name" value="6-hairpin_glycosidase_sf"/>
</dbReference>
<reference evidence="4 5" key="1">
    <citation type="journal article" date="2020" name="ISME J.">
        <title>Uncovering the hidden diversity of litter-decomposition mechanisms in mushroom-forming fungi.</title>
        <authorList>
            <person name="Floudas D."/>
            <person name="Bentzer J."/>
            <person name="Ahren D."/>
            <person name="Johansson T."/>
            <person name="Persson P."/>
            <person name="Tunlid A."/>
        </authorList>
    </citation>
    <scope>NUCLEOTIDE SEQUENCE [LARGE SCALE GENOMIC DNA]</scope>
    <source>
        <strain evidence="4 5">CBS 406.79</strain>
    </source>
</reference>
<dbReference type="GO" id="GO:0004560">
    <property type="term" value="F:alpha-L-fucosidase activity"/>
    <property type="evidence" value="ECO:0007669"/>
    <property type="project" value="TreeGrafter"/>
</dbReference>
<evidence type="ECO:0000313" key="5">
    <source>
        <dbReference type="Proteomes" id="UP000518752"/>
    </source>
</evidence>
<keyword evidence="5" id="KW-1185">Reference proteome</keyword>
<dbReference type="PANTHER" id="PTHR31084">
    <property type="entry name" value="ALPHA-L-FUCOSIDASE 2"/>
    <property type="match status" value="1"/>
</dbReference>
<dbReference type="Pfam" id="PF14498">
    <property type="entry name" value="Glyco_hyd_65N_2"/>
    <property type="match status" value="1"/>
</dbReference>
<dbReference type="GO" id="GO:0005975">
    <property type="term" value="P:carbohydrate metabolic process"/>
    <property type="evidence" value="ECO:0007669"/>
    <property type="project" value="InterPro"/>
</dbReference>
<evidence type="ECO:0008006" key="6">
    <source>
        <dbReference type="Google" id="ProtNLM"/>
    </source>
</evidence>
<feature type="domain" description="Glycosyl hydrolase family 95 N-terminal" evidence="2">
    <location>
        <begin position="21"/>
        <end position="261"/>
    </location>
</feature>
<evidence type="ECO:0000256" key="1">
    <source>
        <dbReference type="SAM" id="SignalP"/>
    </source>
</evidence>
<comment type="caution">
    <text evidence="4">The sequence shown here is derived from an EMBL/GenBank/DDBJ whole genome shotgun (WGS) entry which is preliminary data.</text>
</comment>